<dbReference type="AlphaFoldDB" id="A0A8H3D249"/>
<sequence length="757" mass="86554">MKFIIAACLPLCQRLEPAQAHHGTLFALALATVIARKCVDIKKDRFTGTGTPLDDFWKDIISSTNSANQPLWEGAIVDSIRDQVRNWVFLKAREHVAGCLFHREHASALFGDPREINSGTSVPVTQPHRPAQRHTHSDTVDEKERTSAASVVAWLEFLGPKQVANCHAQWDTTWSSTWEKEWSNTWTEFWTKQQGENNWNVVKPSQSTYHIPLTTGRTSGKMAKKIPIDTGIMFEFMVKMPPNSLLQWECEHTSQFRSSYEDRETALVPNKEVVWFKSWRWLRYPNPPNSWCPSWELAIVMAWVLRWEKAVEAGQKRQAHNRIQPGSNQRQIVTNLTTASPLGSQEQLSNMAPHPVENTNITTIAPSGQTKAEPQPTPLTRKIKYPRNKLLTVTRLLGQMKARYLKRVFEQPRIANQISRDCQGHPVYLLDKVVDFAWDIAVKTPGSPESNLSNAAANAFHLAQKNFRSQVPSRAAALPIDKWQQVYKGAWENTWKRCWREAWTTIMKETENIVSERGIQEGISCARDDEDRRIAQRVVSSQSFGDPTHKLEPTVILSPCARASLEVVESKMLRTNLSVDYRRCIPSIFMSLEQLYQEMAHSGPVVHPNMEIRMFEEKPLLQAIAYAKSKTKALWDQEPEEESFQVMPHAEFQNKVKSIIDDIPEAQSQILEQPAVEWMAEIWQEVIAVSNSMDKDFIPDSSEPKHAYKTLPVRAATQRVDTLNSGRAPQPLRENHNRSSFLGRFFNHRQTRSEISS</sequence>
<feature type="region of interest" description="Disordered" evidence="1">
    <location>
        <begin position="344"/>
        <end position="380"/>
    </location>
</feature>
<dbReference type="EMBL" id="CAJMXA010003646">
    <property type="protein sequence ID" value="CAE6509247.1"/>
    <property type="molecule type" value="Genomic_DNA"/>
</dbReference>
<comment type="caution">
    <text evidence="2">The sequence shown here is derived from an EMBL/GenBank/DDBJ whole genome shotgun (WGS) entry which is preliminary data.</text>
</comment>
<proteinExistence type="predicted"/>
<feature type="region of interest" description="Disordered" evidence="1">
    <location>
        <begin position="112"/>
        <end position="143"/>
    </location>
</feature>
<dbReference type="Proteomes" id="UP000663853">
    <property type="component" value="Unassembled WGS sequence"/>
</dbReference>
<feature type="compositionally biased region" description="Polar residues" evidence="1">
    <location>
        <begin position="357"/>
        <end position="372"/>
    </location>
</feature>
<reference evidence="2" key="1">
    <citation type="submission" date="2021-01" db="EMBL/GenBank/DDBJ databases">
        <authorList>
            <person name="Kaushik A."/>
        </authorList>
    </citation>
    <scope>NUCLEOTIDE SEQUENCE</scope>
    <source>
        <strain evidence="2">AG6-10EEA</strain>
    </source>
</reference>
<accession>A0A8H3D249</accession>
<evidence type="ECO:0000256" key="1">
    <source>
        <dbReference type="SAM" id="MobiDB-lite"/>
    </source>
</evidence>
<evidence type="ECO:0000313" key="2">
    <source>
        <dbReference type="EMBL" id="CAE6509247.1"/>
    </source>
</evidence>
<organism evidence="2 3">
    <name type="scientific">Rhizoctonia solani</name>
    <dbReference type="NCBI Taxonomy" id="456999"/>
    <lineage>
        <taxon>Eukaryota</taxon>
        <taxon>Fungi</taxon>
        <taxon>Dikarya</taxon>
        <taxon>Basidiomycota</taxon>
        <taxon>Agaricomycotina</taxon>
        <taxon>Agaricomycetes</taxon>
        <taxon>Cantharellales</taxon>
        <taxon>Ceratobasidiaceae</taxon>
        <taxon>Rhizoctonia</taxon>
    </lineage>
</organism>
<evidence type="ECO:0000313" key="3">
    <source>
        <dbReference type="Proteomes" id="UP000663853"/>
    </source>
</evidence>
<protein>
    <submittedName>
        <fullName evidence="2">Uncharacterized protein</fullName>
    </submittedName>
</protein>
<gene>
    <name evidence="2" type="ORF">RDB_LOCUS124860</name>
</gene>
<name>A0A8H3D249_9AGAM</name>